<dbReference type="RefSeq" id="WP_336557637.1">
    <property type="nucleotide sequence ID" value="NZ_JAYLLN010000019.1"/>
</dbReference>
<sequence length="229" mass="26743">MKIFTYSFLVLLIFQLFSCSKSDELKSSSYWGKRAQEKKREINLLSESVPCQDISTFKVVYKHNYFLIHPSIQAQFDRLLAEYDNYFNKILEAAAREGIIFDFLYPIPPIKVVCRDGKATMLFVQDLTIQEVNEELPKFKKNIMDFYKDVNCTDPSEWGSMILIVNCNYEGFAIHKTIRNKEFQELLLNYYQLNNRKNQLENIKCDGMSSNKQATISCKEGKPMVTISN</sequence>
<reference evidence="1 2" key="1">
    <citation type="submission" date="2024-01" db="EMBL/GenBank/DDBJ databases">
        <title>Sphingobacterium tenebrionis sp. nov., a novel endophyte isolated from tenebrio molitor intestines.</title>
        <authorList>
            <person name="Zhang C."/>
        </authorList>
    </citation>
    <scope>NUCLEOTIDE SEQUENCE [LARGE SCALE GENOMIC DNA]</scope>
    <source>
        <strain evidence="1 2">PU5-4</strain>
    </source>
</reference>
<protein>
    <recommendedName>
        <fullName evidence="3">Lipoprotein</fullName>
    </recommendedName>
</protein>
<accession>A0ABU8I6F6</accession>
<evidence type="ECO:0000313" key="1">
    <source>
        <dbReference type="EMBL" id="MEI5985041.1"/>
    </source>
</evidence>
<evidence type="ECO:0000313" key="2">
    <source>
        <dbReference type="Proteomes" id="UP001363035"/>
    </source>
</evidence>
<name>A0ABU8I6F6_9SPHI</name>
<dbReference type="EMBL" id="JAYLLN010000019">
    <property type="protein sequence ID" value="MEI5985041.1"/>
    <property type="molecule type" value="Genomic_DNA"/>
</dbReference>
<dbReference type="Proteomes" id="UP001363035">
    <property type="component" value="Unassembled WGS sequence"/>
</dbReference>
<proteinExistence type="predicted"/>
<evidence type="ECO:0008006" key="3">
    <source>
        <dbReference type="Google" id="ProtNLM"/>
    </source>
</evidence>
<comment type="caution">
    <text evidence="1">The sequence shown here is derived from an EMBL/GenBank/DDBJ whole genome shotgun (WGS) entry which is preliminary data.</text>
</comment>
<organism evidence="1 2">
    <name type="scientific">Sphingobacterium tenebrionis</name>
    <dbReference type="NCBI Taxonomy" id="3111775"/>
    <lineage>
        <taxon>Bacteria</taxon>
        <taxon>Pseudomonadati</taxon>
        <taxon>Bacteroidota</taxon>
        <taxon>Sphingobacteriia</taxon>
        <taxon>Sphingobacteriales</taxon>
        <taxon>Sphingobacteriaceae</taxon>
        <taxon>Sphingobacterium</taxon>
    </lineage>
</organism>
<gene>
    <name evidence="1" type="ORF">VJ786_09000</name>
</gene>
<keyword evidence="2" id="KW-1185">Reference proteome</keyword>